<dbReference type="AlphaFoldDB" id="A0AAX4KRC6"/>
<keyword evidence="2" id="KW-1185">Reference proteome</keyword>
<dbReference type="GeneID" id="91105922"/>
<protein>
    <submittedName>
        <fullName evidence="1">Uncharacterized protein</fullName>
    </submittedName>
</protein>
<dbReference type="EMBL" id="CP144090">
    <property type="protein sequence ID" value="WWD09006.1"/>
    <property type="molecule type" value="Genomic_DNA"/>
</dbReference>
<evidence type="ECO:0000313" key="2">
    <source>
        <dbReference type="Proteomes" id="UP001358614"/>
    </source>
</evidence>
<evidence type="ECO:0000313" key="1">
    <source>
        <dbReference type="EMBL" id="WWD09006.1"/>
    </source>
</evidence>
<gene>
    <name evidence="1" type="ORF">V865_007121</name>
</gene>
<dbReference type="Proteomes" id="UP001358614">
    <property type="component" value="Chromosome 2"/>
</dbReference>
<dbReference type="KEGG" id="ker:91105922"/>
<organism evidence="1 2">
    <name type="scientific">Kwoniella europaea PYCC6329</name>
    <dbReference type="NCBI Taxonomy" id="1423913"/>
    <lineage>
        <taxon>Eukaryota</taxon>
        <taxon>Fungi</taxon>
        <taxon>Dikarya</taxon>
        <taxon>Basidiomycota</taxon>
        <taxon>Agaricomycotina</taxon>
        <taxon>Tremellomycetes</taxon>
        <taxon>Tremellales</taxon>
        <taxon>Cryptococcaceae</taxon>
        <taxon>Kwoniella</taxon>
    </lineage>
</organism>
<proteinExistence type="predicted"/>
<sequence>METAANNFKYVSQFPEASDTMHANIGFPGQWMMPFSQEPAHPEDEPVSRTQYNLTSHTVAICPYFVSTEKHTTEVTTHKDKVWGRPIPEGLLCAVDKSLREDLDGGIDTKAFTVKGKVNIQRTGRSLLSGELSFEELANWKLPDAETPFTIPNTRGGVSLEVETEGAGRISFQHVWRFPPADTIHDKVGISAESSSAEGGSGSEAVPEIATSDAGVSKEFEDLSLNHALLRAHQSTGLMWRGATPLYHWMSFVCLRGYFIEWRNHLSQHFFQHGLWTLYASRCVLPAGHNLAPI</sequence>
<name>A0AAX4KRC6_9TREE</name>
<accession>A0AAX4KRC6</accession>
<reference evidence="1 2" key="1">
    <citation type="submission" date="2024-01" db="EMBL/GenBank/DDBJ databases">
        <title>Comparative genomics of Cryptococcus and Kwoniella reveals pathogenesis evolution and contrasting modes of karyotype evolution via chromosome fusion or intercentromeric recombination.</title>
        <authorList>
            <person name="Coelho M.A."/>
            <person name="David-Palma M."/>
            <person name="Shea T."/>
            <person name="Bowers K."/>
            <person name="McGinley-Smith S."/>
            <person name="Mohammad A.W."/>
            <person name="Gnirke A."/>
            <person name="Yurkov A.M."/>
            <person name="Nowrousian M."/>
            <person name="Sun S."/>
            <person name="Cuomo C.A."/>
            <person name="Heitman J."/>
        </authorList>
    </citation>
    <scope>NUCLEOTIDE SEQUENCE [LARGE SCALE GENOMIC DNA]</scope>
    <source>
        <strain evidence="1 2">PYCC6329</strain>
    </source>
</reference>
<dbReference type="RefSeq" id="XP_066086973.1">
    <property type="nucleotide sequence ID" value="XM_066230876.1"/>
</dbReference>